<sequence length="161" mass="18436">MCFSLVIRPCTLYRTRVMCCTHLNRKPGREWQWALTKHCSLTIFKLRPKCEHQRSRLPPGITVKTPLINQHELPFAPKHGTAVSCKYAPFPPLGHEPAAPSLDHTALRRAAHLSRPQWSEIPRCQATSQQPPNRRAGRIGTCTTVQYLCRKAKLLMYRSTQ</sequence>
<comment type="caution">
    <text evidence="1">The sequence shown here is derived from an EMBL/GenBank/DDBJ whole genome shotgun (WGS) entry which is preliminary data.</text>
</comment>
<dbReference type="AlphaFoldDB" id="A0AAN6T4Z6"/>
<reference evidence="1" key="2">
    <citation type="submission" date="2023-05" db="EMBL/GenBank/DDBJ databases">
        <authorList>
            <consortium name="Lawrence Berkeley National Laboratory"/>
            <person name="Steindorff A."/>
            <person name="Hensen N."/>
            <person name="Bonometti L."/>
            <person name="Westerberg I."/>
            <person name="Brannstrom I.O."/>
            <person name="Guillou S."/>
            <person name="Cros-Aarteil S."/>
            <person name="Calhoun S."/>
            <person name="Haridas S."/>
            <person name="Kuo A."/>
            <person name="Mondo S."/>
            <person name="Pangilinan J."/>
            <person name="Riley R."/>
            <person name="Labutti K."/>
            <person name="Andreopoulos B."/>
            <person name="Lipzen A."/>
            <person name="Chen C."/>
            <person name="Yanf M."/>
            <person name="Daum C."/>
            <person name="Ng V."/>
            <person name="Clum A."/>
            <person name="Ohm R."/>
            <person name="Martin F."/>
            <person name="Silar P."/>
            <person name="Natvig D."/>
            <person name="Lalanne C."/>
            <person name="Gautier V."/>
            <person name="Ament-Velasquez S.L."/>
            <person name="Kruys A."/>
            <person name="Hutchinson M.I."/>
            <person name="Powell A.J."/>
            <person name="Barry K."/>
            <person name="Miller A.N."/>
            <person name="Grigoriev I.V."/>
            <person name="Debuchy R."/>
            <person name="Gladieux P."/>
            <person name="Thoren M.H."/>
            <person name="Johannesson H."/>
        </authorList>
    </citation>
    <scope>NUCLEOTIDE SEQUENCE</scope>
    <source>
        <strain evidence="1">CBS 757.83</strain>
    </source>
</reference>
<keyword evidence="2" id="KW-1185">Reference proteome</keyword>
<accession>A0AAN6T4Z6</accession>
<dbReference type="Proteomes" id="UP001305647">
    <property type="component" value="Unassembled WGS sequence"/>
</dbReference>
<evidence type="ECO:0000313" key="2">
    <source>
        <dbReference type="Proteomes" id="UP001305647"/>
    </source>
</evidence>
<organism evidence="1 2">
    <name type="scientific">Parathielavia hyrcaniae</name>
    <dbReference type="NCBI Taxonomy" id="113614"/>
    <lineage>
        <taxon>Eukaryota</taxon>
        <taxon>Fungi</taxon>
        <taxon>Dikarya</taxon>
        <taxon>Ascomycota</taxon>
        <taxon>Pezizomycotina</taxon>
        <taxon>Sordariomycetes</taxon>
        <taxon>Sordariomycetidae</taxon>
        <taxon>Sordariales</taxon>
        <taxon>Chaetomiaceae</taxon>
        <taxon>Parathielavia</taxon>
    </lineage>
</organism>
<gene>
    <name evidence="1" type="ORF">N658DRAFT_117543</name>
</gene>
<protein>
    <submittedName>
        <fullName evidence="1">Uncharacterized protein</fullName>
    </submittedName>
</protein>
<name>A0AAN6T4Z6_9PEZI</name>
<proteinExistence type="predicted"/>
<dbReference type="EMBL" id="MU863625">
    <property type="protein sequence ID" value="KAK4105385.1"/>
    <property type="molecule type" value="Genomic_DNA"/>
</dbReference>
<evidence type="ECO:0000313" key="1">
    <source>
        <dbReference type="EMBL" id="KAK4105385.1"/>
    </source>
</evidence>
<reference evidence="1" key="1">
    <citation type="journal article" date="2023" name="Mol. Phylogenet. Evol.">
        <title>Genome-scale phylogeny and comparative genomics of the fungal order Sordariales.</title>
        <authorList>
            <person name="Hensen N."/>
            <person name="Bonometti L."/>
            <person name="Westerberg I."/>
            <person name="Brannstrom I.O."/>
            <person name="Guillou S."/>
            <person name="Cros-Aarteil S."/>
            <person name="Calhoun S."/>
            <person name="Haridas S."/>
            <person name="Kuo A."/>
            <person name="Mondo S."/>
            <person name="Pangilinan J."/>
            <person name="Riley R."/>
            <person name="LaButti K."/>
            <person name="Andreopoulos B."/>
            <person name="Lipzen A."/>
            <person name="Chen C."/>
            <person name="Yan M."/>
            <person name="Daum C."/>
            <person name="Ng V."/>
            <person name="Clum A."/>
            <person name="Steindorff A."/>
            <person name="Ohm R.A."/>
            <person name="Martin F."/>
            <person name="Silar P."/>
            <person name="Natvig D.O."/>
            <person name="Lalanne C."/>
            <person name="Gautier V."/>
            <person name="Ament-Velasquez S.L."/>
            <person name="Kruys A."/>
            <person name="Hutchinson M.I."/>
            <person name="Powell A.J."/>
            <person name="Barry K."/>
            <person name="Miller A.N."/>
            <person name="Grigoriev I.V."/>
            <person name="Debuchy R."/>
            <person name="Gladieux P."/>
            <person name="Hiltunen Thoren M."/>
            <person name="Johannesson H."/>
        </authorList>
    </citation>
    <scope>NUCLEOTIDE SEQUENCE</scope>
    <source>
        <strain evidence="1">CBS 757.83</strain>
    </source>
</reference>